<dbReference type="InterPro" id="IPR011059">
    <property type="entry name" value="Metal-dep_hydrolase_composite"/>
</dbReference>
<dbReference type="EMBL" id="JBJKFK010000599">
    <property type="protein sequence ID" value="KAL3316109.1"/>
    <property type="molecule type" value="Genomic_DNA"/>
</dbReference>
<sequence>MLTKFIDCFILKGASLEYDELLVENGVILDPIDVFYRQKRVPQKVISCENAIIAPGFIDIQINGALGIDFSTHDGPLDEKIFCDLASYLLKSGTTSICPTVITSPKSAYPKIWHNLDKFINSFEPIRVLGIHMEGPFLSSDKRGMHPENFIAEFGVDAKKTLLETYGNFFQNIRIVTLAPELDNACQAIEYLTSRQIKVGLGHTAANYDQMLKAFDRGASFITHLFNAMPAFHHRSPSVLGSLIDSEKVYAGIIADKVHSHPKSLKLAERATNGRVILITDGNVAMGLKDGDYKFGDREITVDKSIAYVKGTKTLAGATQPMLKCVEGYWQEACDQTAPFKGLATALLAASTRPAIAISTNPSLDLKIGKITPGYLADFVVLHADLENKRLQLKSTYINGEQKYAQ</sequence>
<organism evidence="12 13">
    <name type="scientific">Cichlidogyrus casuarinus</name>
    <dbReference type="NCBI Taxonomy" id="1844966"/>
    <lineage>
        <taxon>Eukaryota</taxon>
        <taxon>Metazoa</taxon>
        <taxon>Spiralia</taxon>
        <taxon>Lophotrochozoa</taxon>
        <taxon>Platyhelminthes</taxon>
        <taxon>Monogenea</taxon>
        <taxon>Monopisthocotylea</taxon>
        <taxon>Dactylogyridea</taxon>
        <taxon>Ancyrocephalidae</taxon>
        <taxon>Cichlidogyrus</taxon>
    </lineage>
</organism>
<keyword evidence="5 8" id="KW-0378">Hydrolase</keyword>
<evidence type="ECO:0000256" key="5">
    <source>
        <dbReference type="ARBA" id="ARBA00022801"/>
    </source>
</evidence>
<proteinExistence type="inferred from homology"/>
<evidence type="ECO:0000259" key="11">
    <source>
        <dbReference type="Pfam" id="PF01979"/>
    </source>
</evidence>
<dbReference type="Proteomes" id="UP001626550">
    <property type="component" value="Unassembled WGS sequence"/>
</dbReference>
<keyword evidence="4 10" id="KW-0479">Metal-binding</keyword>
<dbReference type="PANTHER" id="PTHR11113">
    <property type="entry name" value="N-ACETYLGLUCOSAMINE-6-PHOSPHATE DEACETYLASE"/>
    <property type="match status" value="1"/>
</dbReference>
<dbReference type="Gene3D" id="3.20.20.140">
    <property type="entry name" value="Metal-dependent hydrolases"/>
    <property type="match status" value="1"/>
</dbReference>
<dbReference type="Gene3D" id="2.30.40.10">
    <property type="entry name" value="Urease, subunit C, domain 1"/>
    <property type="match status" value="1"/>
</dbReference>
<dbReference type="Pfam" id="PF01979">
    <property type="entry name" value="Amidohydro_1"/>
    <property type="match status" value="1"/>
</dbReference>
<feature type="domain" description="Amidohydrolase-related" evidence="11">
    <location>
        <begin position="52"/>
        <end position="401"/>
    </location>
</feature>
<name>A0ABD2Q965_9PLAT</name>
<evidence type="ECO:0000313" key="12">
    <source>
        <dbReference type="EMBL" id="KAL3316109.1"/>
    </source>
</evidence>
<evidence type="ECO:0000256" key="4">
    <source>
        <dbReference type="ARBA" id="ARBA00022723"/>
    </source>
</evidence>
<gene>
    <name evidence="12" type="primary">AMDHD2</name>
    <name evidence="12" type="ORF">Ciccas_005246</name>
</gene>
<dbReference type="SUPFAM" id="SSF51556">
    <property type="entry name" value="Metallo-dependent hydrolases"/>
    <property type="match status" value="1"/>
</dbReference>
<evidence type="ECO:0000256" key="7">
    <source>
        <dbReference type="ARBA" id="ARBA00047647"/>
    </source>
</evidence>
<dbReference type="AlphaFoldDB" id="A0ABD2Q965"/>
<evidence type="ECO:0000256" key="8">
    <source>
        <dbReference type="PIRNR" id="PIRNR038994"/>
    </source>
</evidence>
<feature type="active site" description="Proton donor/acceptor" evidence="9">
    <location>
        <position position="281"/>
    </location>
</feature>
<evidence type="ECO:0000256" key="6">
    <source>
        <dbReference type="ARBA" id="ARBA00023277"/>
    </source>
</evidence>
<feature type="binding site" evidence="10">
    <location>
        <position position="134"/>
    </location>
    <ligand>
        <name>Zn(2+)</name>
        <dbReference type="ChEBI" id="CHEBI:29105"/>
    </ligand>
</feature>
<evidence type="ECO:0000256" key="2">
    <source>
        <dbReference type="ARBA" id="ARBA00011899"/>
    </source>
</evidence>
<dbReference type="InterPro" id="IPR006680">
    <property type="entry name" value="Amidohydro-rel"/>
</dbReference>
<feature type="binding site" evidence="10">
    <location>
        <position position="224"/>
    </location>
    <ligand>
        <name>Zn(2+)</name>
        <dbReference type="ChEBI" id="CHEBI:29105"/>
    </ligand>
</feature>
<comment type="similarity">
    <text evidence="1 8">Belongs to the metallo-dependent hydrolases superfamily. NagA family.</text>
</comment>
<comment type="cofactor">
    <cofactor evidence="10">
        <name>a divalent metal cation</name>
        <dbReference type="ChEBI" id="CHEBI:60240"/>
    </cofactor>
    <text evidence="10">Binds 1 divalent metal cation per subunit.</text>
</comment>
<evidence type="ECO:0000313" key="13">
    <source>
        <dbReference type="Proteomes" id="UP001626550"/>
    </source>
</evidence>
<protein>
    <recommendedName>
        <fullName evidence="3 8">N-acetylglucosamine-6-phosphate deacetylase</fullName>
        <ecNumber evidence="2 8">3.5.1.25</ecNumber>
    </recommendedName>
</protein>
<comment type="catalytic activity">
    <reaction evidence="7 8">
        <text>N-acetyl-D-glucosamine 6-phosphate + H2O = D-glucosamine 6-phosphate + acetate</text>
        <dbReference type="Rhea" id="RHEA:22936"/>
        <dbReference type="ChEBI" id="CHEBI:15377"/>
        <dbReference type="ChEBI" id="CHEBI:30089"/>
        <dbReference type="ChEBI" id="CHEBI:57513"/>
        <dbReference type="ChEBI" id="CHEBI:58725"/>
        <dbReference type="EC" id="3.5.1.25"/>
    </reaction>
</comment>
<dbReference type="GO" id="GO:0008448">
    <property type="term" value="F:N-acetylglucosamine-6-phosphate deacetylase activity"/>
    <property type="evidence" value="ECO:0007669"/>
    <property type="project" value="UniProtKB-UniRule"/>
</dbReference>
<dbReference type="NCBIfam" id="TIGR00221">
    <property type="entry name" value="nagA"/>
    <property type="match status" value="1"/>
</dbReference>
<keyword evidence="6 8" id="KW-0119">Carbohydrate metabolism</keyword>
<reference evidence="12 13" key="1">
    <citation type="submission" date="2024-11" db="EMBL/GenBank/DDBJ databases">
        <title>Adaptive evolution of stress response genes in parasites aligns with host niche diversity.</title>
        <authorList>
            <person name="Hahn C."/>
            <person name="Resl P."/>
        </authorList>
    </citation>
    <scope>NUCLEOTIDE SEQUENCE [LARGE SCALE GENOMIC DNA]</scope>
    <source>
        <strain evidence="12">EGGRZ-B1_66</strain>
        <tissue evidence="12">Body</tissue>
    </source>
</reference>
<evidence type="ECO:0000256" key="10">
    <source>
        <dbReference type="PIRSR" id="PIRSR038994-3"/>
    </source>
</evidence>
<dbReference type="GO" id="GO:0006040">
    <property type="term" value="P:amino sugar metabolic process"/>
    <property type="evidence" value="ECO:0007669"/>
    <property type="project" value="UniProtKB-ARBA"/>
</dbReference>
<comment type="caution">
    <text evidence="12">The sequence shown here is derived from an EMBL/GenBank/DDBJ whole genome shotgun (WGS) entry which is preliminary data.</text>
</comment>
<dbReference type="PIRSF" id="PIRSF038994">
    <property type="entry name" value="NagA"/>
    <property type="match status" value="1"/>
</dbReference>
<dbReference type="InterPro" id="IPR003764">
    <property type="entry name" value="GlcNAc_6-P_deAcase"/>
</dbReference>
<dbReference type="InterPro" id="IPR032466">
    <property type="entry name" value="Metal_Hydrolase"/>
</dbReference>
<accession>A0ABD2Q965</accession>
<keyword evidence="13" id="KW-1185">Reference proteome</keyword>
<dbReference type="SUPFAM" id="SSF51338">
    <property type="entry name" value="Composite domain of metallo-dependent hydrolases"/>
    <property type="match status" value="1"/>
</dbReference>
<dbReference type="PANTHER" id="PTHR11113:SF14">
    <property type="entry name" value="N-ACETYLGLUCOSAMINE-6-PHOSPHATE DEACETYLASE"/>
    <property type="match status" value="1"/>
</dbReference>
<evidence type="ECO:0000256" key="1">
    <source>
        <dbReference type="ARBA" id="ARBA00010716"/>
    </source>
</evidence>
<evidence type="ECO:0000256" key="3">
    <source>
        <dbReference type="ARBA" id="ARBA00018029"/>
    </source>
</evidence>
<dbReference type="GO" id="GO:0046872">
    <property type="term" value="F:metal ion binding"/>
    <property type="evidence" value="ECO:0007669"/>
    <property type="project" value="UniProtKB-KW"/>
</dbReference>
<evidence type="ECO:0000256" key="9">
    <source>
        <dbReference type="PIRSR" id="PIRSR038994-1"/>
    </source>
</evidence>
<feature type="binding site" evidence="10">
    <location>
        <position position="203"/>
    </location>
    <ligand>
        <name>Zn(2+)</name>
        <dbReference type="ChEBI" id="CHEBI:29105"/>
    </ligand>
</feature>
<dbReference type="EC" id="3.5.1.25" evidence="2 8"/>